<feature type="compositionally biased region" description="Polar residues" evidence="1">
    <location>
        <begin position="146"/>
        <end position="155"/>
    </location>
</feature>
<gene>
    <name evidence="2" type="ORF">BG006_008963</name>
</gene>
<name>A0A9P5SRP6_9FUNG</name>
<feature type="compositionally biased region" description="Basic and acidic residues" evidence="1">
    <location>
        <begin position="128"/>
        <end position="138"/>
    </location>
</feature>
<feature type="region of interest" description="Disordered" evidence="1">
    <location>
        <begin position="24"/>
        <end position="190"/>
    </location>
</feature>
<evidence type="ECO:0000313" key="3">
    <source>
        <dbReference type="Proteomes" id="UP000696485"/>
    </source>
</evidence>
<protein>
    <submittedName>
        <fullName evidence="2">Uncharacterized protein</fullName>
    </submittedName>
</protein>
<reference evidence="2" key="1">
    <citation type="journal article" date="2020" name="Fungal Divers.">
        <title>Resolving the Mortierellaceae phylogeny through synthesis of multi-gene phylogenetics and phylogenomics.</title>
        <authorList>
            <person name="Vandepol N."/>
            <person name="Liber J."/>
            <person name="Desiro A."/>
            <person name="Na H."/>
            <person name="Kennedy M."/>
            <person name="Barry K."/>
            <person name="Grigoriev I.V."/>
            <person name="Miller A.N."/>
            <person name="O'Donnell K."/>
            <person name="Stajich J.E."/>
            <person name="Bonito G."/>
        </authorList>
    </citation>
    <scope>NUCLEOTIDE SEQUENCE</scope>
    <source>
        <strain evidence="2">NVP1</strain>
    </source>
</reference>
<dbReference type="AlphaFoldDB" id="A0A9P5SRP6"/>
<comment type="caution">
    <text evidence="2">The sequence shown here is derived from an EMBL/GenBank/DDBJ whole genome shotgun (WGS) entry which is preliminary data.</text>
</comment>
<proteinExistence type="predicted"/>
<evidence type="ECO:0000256" key="1">
    <source>
        <dbReference type="SAM" id="MobiDB-lite"/>
    </source>
</evidence>
<sequence length="190" mass="20424">MTKPPTATIQPITNTPSIKAIIQEASVPAPATPVSTRTRTKTTETTETTKTTKTTTTMAPTFTTAPTSTKVPTAPKVTSTITKSQHKVLDNNPETASSAPSLPQAIKVMKKKRTKTVMTEKSVNSSNHTDESDQDTVKKPAKKKVQQCQGPNGSTVHHLAMHQKEQDQTSLLIPPGMTQPNAQVPAECEK</sequence>
<accession>A0A9P5SRP6</accession>
<evidence type="ECO:0000313" key="2">
    <source>
        <dbReference type="EMBL" id="KAF9336345.1"/>
    </source>
</evidence>
<dbReference type="EMBL" id="JAAAUY010000063">
    <property type="protein sequence ID" value="KAF9336345.1"/>
    <property type="molecule type" value="Genomic_DNA"/>
</dbReference>
<feature type="compositionally biased region" description="Low complexity" evidence="1">
    <location>
        <begin position="32"/>
        <end position="78"/>
    </location>
</feature>
<feature type="compositionally biased region" description="Polar residues" evidence="1">
    <location>
        <begin position="92"/>
        <end position="101"/>
    </location>
</feature>
<dbReference type="Proteomes" id="UP000696485">
    <property type="component" value="Unassembled WGS sequence"/>
</dbReference>
<organism evidence="2 3">
    <name type="scientific">Podila minutissima</name>
    <dbReference type="NCBI Taxonomy" id="64525"/>
    <lineage>
        <taxon>Eukaryota</taxon>
        <taxon>Fungi</taxon>
        <taxon>Fungi incertae sedis</taxon>
        <taxon>Mucoromycota</taxon>
        <taxon>Mortierellomycotina</taxon>
        <taxon>Mortierellomycetes</taxon>
        <taxon>Mortierellales</taxon>
        <taxon>Mortierellaceae</taxon>
        <taxon>Podila</taxon>
    </lineage>
</organism>
<keyword evidence="3" id="KW-1185">Reference proteome</keyword>